<evidence type="ECO:0000313" key="7">
    <source>
        <dbReference type="Proteomes" id="UP001142055"/>
    </source>
</evidence>
<dbReference type="PANTHER" id="PTHR11782:SF127">
    <property type="entry name" value="NTPASE, ISOFORM F"/>
    <property type="match status" value="1"/>
</dbReference>
<keyword evidence="5" id="KW-0812">Transmembrane</keyword>
<dbReference type="Pfam" id="PF01150">
    <property type="entry name" value="GDA1_CD39"/>
    <property type="match status" value="2"/>
</dbReference>
<evidence type="ECO:0000256" key="2">
    <source>
        <dbReference type="ARBA" id="ARBA00022801"/>
    </source>
</evidence>
<dbReference type="OMA" id="GEQYEAM"/>
<keyword evidence="2" id="KW-0378">Hydrolase</keyword>
<dbReference type="EMBL" id="JAPWDV010000003">
    <property type="protein sequence ID" value="KAJ6218114.1"/>
    <property type="molecule type" value="Genomic_DNA"/>
</dbReference>
<keyword evidence="4" id="KW-0067">ATP-binding</keyword>
<keyword evidence="7" id="KW-1185">Reference proteome</keyword>
<keyword evidence="4" id="KW-0547">Nucleotide-binding</keyword>
<dbReference type="Gene3D" id="3.30.420.150">
    <property type="entry name" value="Exopolyphosphatase. Domain 2"/>
    <property type="match status" value="1"/>
</dbReference>
<keyword evidence="5" id="KW-0472">Membrane</keyword>
<dbReference type="GO" id="GO:0005524">
    <property type="term" value="F:ATP binding"/>
    <property type="evidence" value="ECO:0007669"/>
    <property type="project" value="UniProtKB-KW"/>
</dbReference>
<dbReference type="CDD" id="cd24046">
    <property type="entry name" value="ASKHA_NBD_NTPDase5-like"/>
    <property type="match status" value="1"/>
</dbReference>
<evidence type="ECO:0000256" key="5">
    <source>
        <dbReference type="SAM" id="Phobius"/>
    </source>
</evidence>
<organism evidence="6 7">
    <name type="scientific">Blomia tropicalis</name>
    <name type="common">Mite</name>
    <dbReference type="NCBI Taxonomy" id="40697"/>
    <lineage>
        <taxon>Eukaryota</taxon>
        <taxon>Metazoa</taxon>
        <taxon>Ecdysozoa</taxon>
        <taxon>Arthropoda</taxon>
        <taxon>Chelicerata</taxon>
        <taxon>Arachnida</taxon>
        <taxon>Acari</taxon>
        <taxon>Acariformes</taxon>
        <taxon>Sarcoptiformes</taxon>
        <taxon>Astigmata</taxon>
        <taxon>Glycyphagoidea</taxon>
        <taxon>Echimyopodidae</taxon>
        <taxon>Blomia</taxon>
    </lineage>
</organism>
<evidence type="ECO:0000313" key="6">
    <source>
        <dbReference type="EMBL" id="KAJ6218114.1"/>
    </source>
</evidence>
<evidence type="ECO:0008006" key="8">
    <source>
        <dbReference type="Google" id="ProtNLM"/>
    </source>
</evidence>
<evidence type="ECO:0000256" key="4">
    <source>
        <dbReference type="PIRSR" id="PIRSR600407-2"/>
    </source>
</evidence>
<protein>
    <recommendedName>
        <fullName evidence="8">Ectonucleoside triphosphate diphosphohydrolase 5</fullName>
    </recommendedName>
</protein>
<comment type="similarity">
    <text evidence="1">Belongs to the GDA1/CD39 NTPase family.</text>
</comment>
<dbReference type="GO" id="GO:0016787">
    <property type="term" value="F:hydrolase activity"/>
    <property type="evidence" value="ECO:0007669"/>
    <property type="project" value="UniProtKB-KW"/>
</dbReference>
<gene>
    <name evidence="6" type="ORF">RDWZM_009271</name>
</gene>
<feature type="transmembrane region" description="Helical" evidence="5">
    <location>
        <begin position="27"/>
        <end position="47"/>
    </location>
</feature>
<dbReference type="InterPro" id="IPR000407">
    <property type="entry name" value="GDA1_CD39_NTPase"/>
</dbReference>
<evidence type="ECO:0000256" key="1">
    <source>
        <dbReference type="ARBA" id="ARBA00009283"/>
    </source>
</evidence>
<evidence type="ECO:0000256" key="3">
    <source>
        <dbReference type="PIRSR" id="PIRSR600407-1"/>
    </source>
</evidence>
<dbReference type="PANTHER" id="PTHR11782">
    <property type="entry name" value="ADENOSINE/GUANOSINE DIPHOSPHATASE"/>
    <property type="match status" value="1"/>
</dbReference>
<accession>A0A9Q0M323</accession>
<keyword evidence="5" id="KW-1133">Transmembrane helix</keyword>
<feature type="active site" description="Proton acceptor" evidence="3">
    <location>
        <position position="202"/>
    </location>
</feature>
<name>A0A9Q0M323_BLOTA</name>
<dbReference type="Proteomes" id="UP001142055">
    <property type="component" value="Chromosome 3"/>
</dbReference>
<feature type="binding site" evidence="4">
    <location>
        <begin position="231"/>
        <end position="235"/>
    </location>
    <ligand>
        <name>ATP</name>
        <dbReference type="ChEBI" id="CHEBI:30616"/>
    </ligand>
</feature>
<comment type="caution">
    <text evidence="6">The sequence shown here is derived from an EMBL/GenBank/DDBJ whole genome shotgun (WGS) entry which is preliminary data.</text>
</comment>
<dbReference type="Gene3D" id="3.30.420.40">
    <property type="match status" value="1"/>
</dbReference>
<proteinExistence type="inferred from homology"/>
<reference evidence="6" key="1">
    <citation type="submission" date="2022-12" db="EMBL/GenBank/DDBJ databases">
        <title>Genome assemblies of Blomia tropicalis.</title>
        <authorList>
            <person name="Cui Y."/>
        </authorList>
    </citation>
    <scope>NUCLEOTIDE SEQUENCE</scope>
    <source>
        <tissue evidence="6">Adult mites</tissue>
    </source>
</reference>
<dbReference type="AlphaFoldDB" id="A0A9Q0M323"/>
<sequence>MESCTNRQQTIILINDQPLTIFLKRNYLSLMIILISTIVIIAPFISFRSLITFQPNETQIILHPFDVTKDIIQDVDYAIVIDGGSTGTRIHIFSFLINNGVKQQKIILHDESYFYIKPGLSSYAHNISQAATSLEPLLTQAFKHVPTSLMPQTPLILKATAGLRLLPDESANQILDTVEYRLKSSPFKVQHDAVSMLDDRDEGLFGWYTVNFLLNRLHNISQSAATLDLGGGSTQVTFSTNDMNTLVMSPPGRIAKHQIEGEPEYIYTHSYLGNGLMSARYSILLEHSHGQQSVEKPGLIGNRLYSSSNSYDPFEDCYEQVANFVIESRIDQPKELAHREVYAMSYFYDRMKDIRVLKHEQGYIKVRDYFRYAEHICNGMIKFKKQSPFLCLDLTYIASYLHDGLGLPLHKDILLVKKMNGIEISWALGAAINLFNLN</sequence>